<proteinExistence type="predicted"/>
<feature type="compositionally biased region" description="Basic residues" evidence="1">
    <location>
        <begin position="877"/>
        <end position="887"/>
    </location>
</feature>
<dbReference type="InterPro" id="IPR001478">
    <property type="entry name" value="PDZ"/>
</dbReference>
<evidence type="ECO:0000313" key="3">
    <source>
        <dbReference type="EMBL" id="KAG5443774.1"/>
    </source>
</evidence>
<dbReference type="AlphaFoldDB" id="A0A8T1M322"/>
<feature type="region of interest" description="Disordered" evidence="1">
    <location>
        <begin position="649"/>
        <end position="772"/>
    </location>
</feature>
<dbReference type="EMBL" id="NIRI02000056">
    <property type="protein sequence ID" value="KAG5443774.1"/>
    <property type="molecule type" value="Genomic_DNA"/>
</dbReference>
<dbReference type="SMART" id="SM00228">
    <property type="entry name" value="PDZ"/>
    <property type="match status" value="1"/>
</dbReference>
<accession>A0A8T1M322</accession>
<gene>
    <name evidence="3" type="ORF">CSKR_112233</name>
</gene>
<feature type="compositionally biased region" description="Basic and acidic residues" evidence="1">
    <location>
        <begin position="539"/>
        <end position="552"/>
    </location>
</feature>
<feature type="compositionally biased region" description="Basic and acidic residues" evidence="1">
    <location>
        <begin position="754"/>
        <end position="770"/>
    </location>
</feature>
<organism evidence="3 4">
    <name type="scientific">Clonorchis sinensis</name>
    <name type="common">Chinese liver fluke</name>
    <dbReference type="NCBI Taxonomy" id="79923"/>
    <lineage>
        <taxon>Eukaryota</taxon>
        <taxon>Metazoa</taxon>
        <taxon>Spiralia</taxon>
        <taxon>Lophotrochozoa</taxon>
        <taxon>Platyhelminthes</taxon>
        <taxon>Trematoda</taxon>
        <taxon>Digenea</taxon>
        <taxon>Opisthorchiida</taxon>
        <taxon>Opisthorchiata</taxon>
        <taxon>Opisthorchiidae</taxon>
        <taxon>Clonorchis</taxon>
    </lineage>
</organism>
<dbReference type="PROSITE" id="PS50106">
    <property type="entry name" value="PDZ"/>
    <property type="match status" value="1"/>
</dbReference>
<evidence type="ECO:0000313" key="4">
    <source>
        <dbReference type="Proteomes" id="UP000286415"/>
    </source>
</evidence>
<dbReference type="CDD" id="cd00136">
    <property type="entry name" value="PDZ_canonical"/>
    <property type="match status" value="1"/>
</dbReference>
<sequence length="913" mass="101787">MGSKSEGVYGHRRTQSVQLDKDTEYPDALVEFTPPKCVLARDISSDKLSKSYNIPSGKRMLYVRLDLPGLKFKAVQPVESGSKGCKKWPFYFLSCRGTRRSRNQSTAETIGGSNSGIKFTDPKSLKYNPAFSERWWKADATQQPTNGELWYRITPNRVQISVLLNVKSGDECPANKFVLPAETFTESFFSSSEDSFSATSCSLCPRYYYWDSGRLEHMIDLSSSKLITTEEAITCYFTISGMRSKQPIWSKTALVHLEASSSGLNMEENKFCAPLVRRASTTKIDAMLKSMESLKLRNPEGSFTPDDFENSEYYHVTLDRRPGQSLGLILVEKPIKLSAYPVDQLQPMTGLFIKGMTPGGLAERSGKLCVGDQLLAINSVSILLPPQQTQSEATEPRILPKDRTSLGLTDYPYKLDHPKKSKGTIEHMRHPGVLDETGPFQYASYMFAMRLLRQAVGPLRLSMKRKGMAENCYQQNGVEATQAQADKTDSVEPTINKMEGDDVDLSTHDQPHGPKETNVGDTNIDLEEREAQEGPLDAGLKETTAESSEASRSKHFSMNIGDTVYEKQGLVEDQDPMQDALEVNPQTKLPDSQISSTRDTADKMDCAHDVTECEQNATEVEADVTGIVFKENGQKIAKLKKPMLISQATSTPHSAGQGVLTGQPRYGPRDIGLYTGRYKKHTSNQACSKESPIVQQGSSSVGGKDENQPEGPQVVEPTPLPRQRQRRIHLGTKQGKGVCHSENHHRGNLSPSNRAEREHSTPSGESRRTDVAQTRLATRLAALEEYLMNMPPDKLPMELHGDANDVDYFQEIIANLTEEEWQVLLQVLMQPTECDHDREKFDQHVLQEDGDPENTNLPTAQTVTAGGAFSPESKKVITPKHHKRRFSIKSPAQKIKPRKLYNVKPDHRTPGAR</sequence>
<dbReference type="SUPFAM" id="SSF50156">
    <property type="entry name" value="PDZ domain-like"/>
    <property type="match status" value="1"/>
</dbReference>
<feature type="region of interest" description="Disordered" evidence="1">
    <location>
        <begin position="863"/>
        <end position="913"/>
    </location>
</feature>
<dbReference type="Pfam" id="PF00595">
    <property type="entry name" value="PDZ"/>
    <property type="match status" value="1"/>
</dbReference>
<protein>
    <recommendedName>
        <fullName evidence="2">PDZ domain-containing protein</fullName>
    </recommendedName>
</protein>
<feature type="region of interest" description="Disordered" evidence="1">
    <location>
        <begin position="480"/>
        <end position="553"/>
    </location>
</feature>
<dbReference type="OrthoDB" id="6271159at2759"/>
<comment type="caution">
    <text evidence="3">The sequence shown here is derived from an EMBL/GenBank/DDBJ whole genome shotgun (WGS) entry which is preliminary data.</text>
</comment>
<dbReference type="Gene3D" id="2.30.42.10">
    <property type="match status" value="1"/>
</dbReference>
<keyword evidence="4" id="KW-1185">Reference proteome</keyword>
<name>A0A8T1M322_CLOSI</name>
<reference evidence="3 4" key="1">
    <citation type="journal article" date="2018" name="Biotechnol. Adv.">
        <title>Improved genomic resources and new bioinformatic workflow for the carcinogenic parasite Clonorchis sinensis: Biotechnological implications.</title>
        <authorList>
            <person name="Wang D."/>
            <person name="Korhonen P.K."/>
            <person name="Gasser R.B."/>
            <person name="Young N.D."/>
        </authorList>
    </citation>
    <scope>NUCLEOTIDE SEQUENCE [LARGE SCALE GENOMIC DNA]</scope>
    <source>
        <strain evidence="3">Cs-k2</strain>
    </source>
</reference>
<dbReference type="InterPro" id="IPR036034">
    <property type="entry name" value="PDZ_sf"/>
</dbReference>
<evidence type="ECO:0000259" key="2">
    <source>
        <dbReference type="PROSITE" id="PS50106"/>
    </source>
</evidence>
<evidence type="ECO:0000256" key="1">
    <source>
        <dbReference type="SAM" id="MobiDB-lite"/>
    </source>
</evidence>
<dbReference type="Proteomes" id="UP000286415">
    <property type="component" value="Unassembled WGS sequence"/>
</dbReference>
<feature type="domain" description="PDZ" evidence="2">
    <location>
        <begin position="315"/>
        <end position="382"/>
    </location>
</feature>
<feature type="compositionally biased region" description="Polar residues" evidence="1">
    <location>
        <begin position="683"/>
        <end position="701"/>
    </location>
</feature>
<reference evidence="3 4" key="2">
    <citation type="journal article" date="2021" name="Genomics">
        <title>High-quality reference genome for Clonorchis sinensis.</title>
        <authorList>
            <person name="Young N.D."/>
            <person name="Stroehlein A.J."/>
            <person name="Kinkar L."/>
            <person name="Wang T."/>
            <person name="Sohn W.M."/>
            <person name="Chang B.C.H."/>
            <person name="Kaur P."/>
            <person name="Weisz D."/>
            <person name="Dudchenko O."/>
            <person name="Aiden E.L."/>
            <person name="Korhonen P.K."/>
            <person name="Gasser R.B."/>
        </authorList>
    </citation>
    <scope>NUCLEOTIDE SEQUENCE [LARGE SCALE GENOMIC DNA]</scope>
    <source>
        <strain evidence="3">Cs-k2</strain>
    </source>
</reference>
<feature type="compositionally biased region" description="Basic and acidic residues" evidence="1">
    <location>
        <begin position="904"/>
        <end position="913"/>
    </location>
</feature>
<feature type="compositionally biased region" description="Basic and acidic residues" evidence="1">
    <location>
        <begin position="505"/>
        <end position="515"/>
    </location>
</feature>